<keyword evidence="3" id="KW-0325">Glycoprotein</keyword>
<gene>
    <name evidence="5" type="ORF">DWE98_23170</name>
</gene>
<dbReference type="SUPFAM" id="SSF101898">
    <property type="entry name" value="NHL repeat"/>
    <property type="match status" value="1"/>
</dbReference>
<protein>
    <recommendedName>
        <fullName evidence="7">6-bladed beta-propeller</fullName>
    </recommendedName>
</protein>
<dbReference type="InterPro" id="IPR001258">
    <property type="entry name" value="NHL_repeat"/>
</dbReference>
<dbReference type="OrthoDB" id="9792285at2"/>
<name>A0A370L057_9HYPH</name>
<evidence type="ECO:0000256" key="4">
    <source>
        <dbReference type="PROSITE-ProRule" id="PRU00504"/>
    </source>
</evidence>
<evidence type="ECO:0000256" key="1">
    <source>
        <dbReference type="ARBA" id="ARBA00022729"/>
    </source>
</evidence>
<dbReference type="PROSITE" id="PS51125">
    <property type="entry name" value="NHL"/>
    <property type="match status" value="1"/>
</dbReference>
<dbReference type="InterPro" id="IPR011042">
    <property type="entry name" value="6-blade_b-propeller_TolB-like"/>
</dbReference>
<dbReference type="Proteomes" id="UP000255207">
    <property type="component" value="Unassembled WGS sequence"/>
</dbReference>
<comment type="caution">
    <text evidence="5">The sequence shown here is derived from an EMBL/GenBank/DDBJ whole genome shotgun (WGS) entry which is preliminary data.</text>
</comment>
<dbReference type="Pfam" id="PF01436">
    <property type="entry name" value="NHL"/>
    <property type="match status" value="1"/>
</dbReference>
<keyword evidence="1" id="KW-0732">Signal</keyword>
<dbReference type="CDD" id="cd14958">
    <property type="entry name" value="NHL_PAL_like"/>
    <property type="match status" value="1"/>
</dbReference>
<proteinExistence type="predicted"/>
<evidence type="ECO:0000256" key="3">
    <source>
        <dbReference type="ARBA" id="ARBA00023180"/>
    </source>
</evidence>
<dbReference type="PANTHER" id="PTHR10680">
    <property type="entry name" value="PEPTIDYL-GLYCINE ALPHA-AMIDATING MONOOXYGENASE"/>
    <property type="match status" value="1"/>
</dbReference>
<organism evidence="5 6">
    <name type="scientific">Bosea caraganae</name>
    <dbReference type="NCBI Taxonomy" id="2763117"/>
    <lineage>
        <taxon>Bacteria</taxon>
        <taxon>Pseudomonadati</taxon>
        <taxon>Pseudomonadota</taxon>
        <taxon>Alphaproteobacteria</taxon>
        <taxon>Hyphomicrobiales</taxon>
        <taxon>Boseaceae</taxon>
        <taxon>Bosea</taxon>
    </lineage>
</organism>
<dbReference type="Gene3D" id="2.120.10.30">
    <property type="entry name" value="TolB, C-terminal domain"/>
    <property type="match status" value="1"/>
</dbReference>
<accession>A0A370L057</accession>
<evidence type="ECO:0000313" key="5">
    <source>
        <dbReference type="EMBL" id="RDJ20648.1"/>
    </source>
</evidence>
<evidence type="ECO:0008006" key="7">
    <source>
        <dbReference type="Google" id="ProtNLM"/>
    </source>
</evidence>
<dbReference type="RefSeq" id="WP_114831686.1">
    <property type="nucleotide sequence ID" value="NZ_QQTO01000011.1"/>
</dbReference>
<sequence length="322" mass="35182">MTGVMGSGEYRYEPVEDWAKLPEGWELGETAAVAVDERDRVYVFNRGAHPMVVFDREGNFLSSWGQDLFKRPHGLHIGPDQSIYCTDEGTHTVCKCSLDGKLQLQIGNPGQPATPMSGKPFNRCTHTALSPSGEIYVSDGYGNAMVHKYAPDGRYLTSWGGPGCDRGQFNLPHNIACDADGYVYVADRENHRIQIFDGNGRYEGQWNNMHRPSAMLLTPSPCPLCFVGELAPYMAVNRDTPNLGPRISILSKGELVGRLDSVGGPGTGAAQFTSPHGLAVDSHGDLYVGEVTASSWPSLFPGQPLPKPLNSLKKFRRLRDDG</sequence>
<dbReference type="EMBL" id="QQTP01000016">
    <property type="protein sequence ID" value="RDJ20648.1"/>
    <property type="molecule type" value="Genomic_DNA"/>
</dbReference>
<reference evidence="6" key="1">
    <citation type="submission" date="2018-07" db="EMBL/GenBank/DDBJ databases">
        <authorList>
            <person name="Safronova V.I."/>
            <person name="Chirak E.R."/>
            <person name="Sazanova A.L."/>
        </authorList>
    </citation>
    <scope>NUCLEOTIDE SEQUENCE [LARGE SCALE GENOMIC DNA]</scope>
    <source>
        <strain evidence="6">RCAM04685</strain>
    </source>
</reference>
<evidence type="ECO:0000313" key="6">
    <source>
        <dbReference type="Proteomes" id="UP000255207"/>
    </source>
</evidence>
<dbReference type="AlphaFoldDB" id="A0A370L057"/>
<keyword evidence="2" id="KW-0677">Repeat</keyword>
<keyword evidence="6" id="KW-1185">Reference proteome</keyword>
<feature type="repeat" description="NHL" evidence="4">
    <location>
        <begin position="160"/>
        <end position="199"/>
    </location>
</feature>
<evidence type="ECO:0000256" key="2">
    <source>
        <dbReference type="ARBA" id="ARBA00022737"/>
    </source>
</evidence>
<dbReference type="PANTHER" id="PTHR10680:SF38">
    <property type="entry name" value="BLL1368 PROTEIN"/>
    <property type="match status" value="1"/>
</dbReference>